<evidence type="ECO:0000256" key="2">
    <source>
        <dbReference type="ARBA" id="ARBA00022980"/>
    </source>
</evidence>
<evidence type="ECO:0000256" key="1">
    <source>
        <dbReference type="ARBA" id="ARBA00009269"/>
    </source>
</evidence>
<accession>A0A4Q9KXN9</accession>
<comment type="caution">
    <text evidence="4">The sequence shown here is derived from an EMBL/GenBank/DDBJ whole genome shotgun (WGS) entry which is preliminary data.</text>
</comment>
<evidence type="ECO:0000313" key="8">
    <source>
        <dbReference type="Proteomes" id="UP000292362"/>
    </source>
</evidence>
<dbReference type="Proteomes" id="UP000292362">
    <property type="component" value="Unassembled WGS sequence"/>
</dbReference>
<dbReference type="InterPro" id="IPR038661">
    <property type="entry name" value="Ribosomal_eL33_sf"/>
</dbReference>
<dbReference type="GO" id="GO:0005840">
    <property type="term" value="C:ribosome"/>
    <property type="evidence" value="ECO:0007669"/>
    <property type="project" value="UniProtKB-KW"/>
</dbReference>
<evidence type="ECO:0000313" key="6">
    <source>
        <dbReference type="EMBL" id="TBU13122.1"/>
    </source>
</evidence>
<keyword evidence="3" id="KW-0687">Ribonucleoprotein</keyword>
<sequence>MQAVTREYDALHRTCVPATFFSYKRSLRKIYPKYALLRLPCVNTREQASKYVGHAVVSMCKGIENKGRISKVHGNSGVVVCRFKKNLAPRDIGSEVFVRLYKVEENEVFND</sequence>
<dbReference type="GO" id="GO:1990904">
    <property type="term" value="C:ribonucleoprotein complex"/>
    <property type="evidence" value="ECO:0007669"/>
    <property type="project" value="UniProtKB-KW"/>
</dbReference>
<dbReference type="GO" id="GO:0003735">
    <property type="term" value="F:structural constituent of ribosome"/>
    <property type="evidence" value="ECO:0007669"/>
    <property type="project" value="InterPro"/>
</dbReference>
<dbReference type="AlphaFoldDB" id="A0A4Q9KXN9"/>
<dbReference type="SUPFAM" id="SSF50447">
    <property type="entry name" value="Translation proteins"/>
    <property type="match status" value="1"/>
</dbReference>
<evidence type="ECO:0000313" key="4">
    <source>
        <dbReference type="EMBL" id="TBT99718.1"/>
    </source>
</evidence>
<dbReference type="STRING" id="1176355.A0A4Q9KXN9"/>
<evidence type="ECO:0000313" key="7">
    <source>
        <dbReference type="Proteomes" id="UP000292282"/>
    </source>
</evidence>
<evidence type="ECO:0000313" key="5">
    <source>
        <dbReference type="EMBL" id="TBU12401.1"/>
    </source>
</evidence>
<dbReference type="EMBL" id="PITK01000523">
    <property type="protein sequence ID" value="TBU13122.1"/>
    <property type="molecule type" value="Genomic_DNA"/>
</dbReference>
<dbReference type="VEuPathDB" id="MicrosporidiaDB:CWI38_0770p0010"/>
<dbReference type="PANTHER" id="PTHR10902">
    <property type="entry name" value="60S RIBOSOMAL PROTEIN L35A"/>
    <property type="match status" value="1"/>
</dbReference>
<reference evidence="7 8" key="1">
    <citation type="submission" date="2017-12" db="EMBL/GenBank/DDBJ databases">
        <authorList>
            <person name="Pombert J.-F."/>
            <person name="Haag K.L."/>
            <person name="Ebert D."/>
        </authorList>
    </citation>
    <scope>NUCLEOTIDE SEQUENCE [LARGE SCALE GENOMIC DNA]</scope>
    <source>
        <strain evidence="4">FI-OER-3-3</strain>
        <strain evidence="5">IL-G-3</strain>
    </source>
</reference>
<comment type="similarity">
    <text evidence="1">Belongs to the eukaryotic ribosomal protein eL33 family.</text>
</comment>
<dbReference type="Gene3D" id="2.40.10.190">
    <property type="entry name" value="translation elongation factor selb, chain A, domain 4"/>
    <property type="match status" value="1"/>
</dbReference>
<proteinExistence type="inferred from homology"/>
<name>A0A4Q9KXN9_9MICR</name>
<dbReference type="OrthoDB" id="1166329at2759"/>
<keyword evidence="7" id="KW-1185">Reference proteome</keyword>
<dbReference type="InterPro" id="IPR001780">
    <property type="entry name" value="Ribosomal_eL33"/>
</dbReference>
<dbReference type="Pfam" id="PF01247">
    <property type="entry name" value="Ribosomal_L35Ae"/>
    <property type="match status" value="1"/>
</dbReference>
<dbReference type="EMBL" id="PITJ01001241">
    <property type="protein sequence ID" value="TBT99718.1"/>
    <property type="molecule type" value="Genomic_DNA"/>
</dbReference>
<dbReference type="Proteomes" id="UP000292282">
    <property type="component" value="Unassembled WGS sequence"/>
</dbReference>
<dbReference type="VEuPathDB" id="MicrosporidiaDB:CWI37_1241p0020"/>
<protein>
    <submittedName>
        <fullName evidence="4">Ribosomal protein L35a</fullName>
    </submittedName>
</protein>
<dbReference type="GO" id="GO:0006412">
    <property type="term" value="P:translation"/>
    <property type="evidence" value="ECO:0007669"/>
    <property type="project" value="InterPro"/>
</dbReference>
<evidence type="ECO:0000256" key="3">
    <source>
        <dbReference type="ARBA" id="ARBA00023274"/>
    </source>
</evidence>
<dbReference type="VEuPathDB" id="MicrosporidiaDB:CWI38_0523p0010"/>
<organism evidence="4 8">
    <name type="scientific">Hamiltosporidium tvaerminnensis</name>
    <dbReference type="NCBI Taxonomy" id="1176355"/>
    <lineage>
        <taxon>Eukaryota</taxon>
        <taxon>Fungi</taxon>
        <taxon>Fungi incertae sedis</taxon>
        <taxon>Microsporidia</taxon>
        <taxon>Dubosqiidae</taxon>
        <taxon>Hamiltosporidium</taxon>
    </lineage>
</organism>
<keyword evidence="2 4" id="KW-0689">Ribosomal protein</keyword>
<gene>
    <name evidence="4" type="ORF">CWI37_1241p0020</name>
    <name evidence="6" type="ORF">CWI38_0523p0010</name>
    <name evidence="5" type="ORF">CWI38_0770p0010</name>
</gene>
<dbReference type="EMBL" id="PITK01000770">
    <property type="protein sequence ID" value="TBU12401.1"/>
    <property type="molecule type" value="Genomic_DNA"/>
</dbReference>
<dbReference type="InterPro" id="IPR009000">
    <property type="entry name" value="Transl_B-barrel_sf"/>
</dbReference>